<keyword evidence="2" id="KW-0645">Protease</keyword>
<dbReference type="PANTHER" id="PTHR30399:SF1">
    <property type="entry name" value="UTP PYROPHOSPHATASE"/>
    <property type="match status" value="1"/>
</dbReference>
<name>A0ABU3KKP4_9BURK</name>
<dbReference type="InterPro" id="IPR053136">
    <property type="entry name" value="UTP_pyrophosphatase-like"/>
</dbReference>
<keyword evidence="2" id="KW-0378">Hydrolase</keyword>
<feature type="domain" description="YgjP-like metallopeptidase" evidence="1">
    <location>
        <begin position="100"/>
        <end position="316"/>
    </location>
</feature>
<dbReference type="Gene3D" id="3.30.2010.10">
    <property type="entry name" value="Metalloproteases ('zincins'), catalytic domain"/>
    <property type="match status" value="1"/>
</dbReference>
<keyword evidence="3" id="KW-1185">Reference proteome</keyword>
<dbReference type="Proteomes" id="UP001321700">
    <property type="component" value="Unassembled WGS sequence"/>
</dbReference>
<dbReference type="PANTHER" id="PTHR30399">
    <property type="entry name" value="UNCHARACTERIZED PROTEIN YGJP"/>
    <property type="match status" value="1"/>
</dbReference>
<gene>
    <name evidence="2" type="ORF">RAE19_06415</name>
</gene>
<dbReference type="GO" id="GO:0008237">
    <property type="term" value="F:metallopeptidase activity"/>
    <property type="evidence" value="ECO:0007669"/>
    <property type="project" value="UniProtKB-KW"/>
</dbReference>
<keyword evidence="2" id="KW-0482">Metalloprotease</keyword>
<dbReference type="EC" id="3.4.-.-" evidence="2"/>
<proteinExistence type="predicted"/>
<dbReference type="InterPro" id="IPR002725">
    <property type="entry name" value="YgjP-like_metallopeptidase"/>
</dbReference>
<dbReference type="EMBL" id="JAVBIK010000001">
    <property type="protein sequence ID" value="MDT7518366.1"/>
    <property type="molecule type" value="Genomic_DNA"/>
</dbReference>
<dbReference type="Pfam" id="PF01863">
    <property type="entry name" value="YgjP-like"/>
    <property type="match status" value="1"/>
</dbReference>
<accession>A0ABU3KKP4</accession>
<dbReference type="CDD" id="cd07344">
    <property type="entry name" value="M48_yhfN_like"/>
    <property type="match status" value="1"/>
</dbReference>
<organism evidence="2 3">
    <name type="scientific">Rhodoferax potami</name>
    <dbReference type="NCBI Taxonomy" id="3068338"/>
    <lineage>
        <taxon>Bacteria</taxon>
        <taxon>Pseudomonadati</taxon>
        <taxon>Pseudomonadota</taxon>
        <taxon>Betaproteobacteria</taxon>
        <taxon>Burkholderiales</taxon>
        <taxon>Comamonadaceae</taxon>
        <taxon>Rhodoferax</taxon>
    </lineage>
</organism>
<sequence>MHPLLRFTLDLFEPFEAPAQVNTAPIAPKKVAKRRSPIAAPDPLAGVVTGATPLERGPFEPGQPIAQALQAVHYSHPQASREVRLDGVVVRYAFARGKRRTIGFSVGPDGLAVRAPRWTPLYEVDAALQEKAEWIMRKLRETRERTTRQQEAQIEWVQGAEFPYLGAPVRIALDSAHAFTAKGAALDAQADDAGVRSLRVALPQTATAAQIRDAVQAWLMREAKALFLQRLEHFAPQLQVQWKKLSLSNAGTRWGSAKSDGSIRLNWRLIHFRLPVIDYVVAHELSHLRVMDHSPRFWDTVRTVVPDYAELRHSLKDPAIPKW</sequence>
<dbReference type="RefSeq" id="WP_313874138.1">
    <property type="nucleotide sequence ID" value="NZ_JAVBIK010000001.1"/>
</dbReference>
<evidence type="ECO:0000313" key="3">
    <source>
        <dbReference type="Proteomes" id="UP001321700"/>
    </source>
</evidence>
<comment type="caution">
    <text evidence="2">The sequence shown here is derived from an EMBL/GenBank/DDBJ whole genome shotgun (WGS) entry which is preliminary data.</text>
</comment>
<protein>
    <submittedName>
        <fullName evidence="2">SprT family zinc-dependent metalloprotease</fullName>
        <ecNumber evidence="2">3.4.-.-</ecNumber>
    </submittedName>
</protein>
<evidence type="ECO:0000313" key="2">
    <source>
        <dbReference type="EMBL" id="MDT7518366.1"/>
    </source>
</evidence>
<reference evidence="2 3" key="1">
    <citation type="submission" date="2023-08" db="EMBL/GenBank/DDBJ databases">
        <title>Rhodoferax potami sp. nov. and Rhodoferax mekongensis sp. nov., isolated from the Mekong River in Thailand.</title>
        <authorList>
            <person name="Kitikhun S."/>
            <person name="Charoenyingcharoen P."/>
            <person name="Siriarchawattana P."/>
            <person name="Likhitrattanapisal S."/>
            <person name="Nilsakha T."/>
            <person name="Chanpet A."/>
            <person name="Rattanawaree P."/>
            <person name="Ingsriswang S."/>
        </authorList>
    </citation>
    <scope>NUCLEOTIDE SEQUENCE [LARGE SCALE GENOMIC DNA]</scope>
    <source>
        <strain evidence="2 3">TBRC 17660</strain>
    </source>
</reference>
<evidence type="ECO:0000259" key="1">
    <source>
        <dbReference type="Pfam" id="PF01863"/>
    </source>
</evidence>